<keyword evidence="3" id="KW-1185">Reference proteome</keyword>
<organism evidence="2 3">
    <name type="scientific">Salinisphaera dokdonensis CL-ES53</name>
    <dbReference type="NCBI Taxonomy" id="1304272"/>
    <lineage>
        <taxon>Bacteria</taxon>
        <taxon>Pseudomonadati</taxon>
        <taxon>Pseudomonadota</taxon>
        <taxon>Gammaproteobacteria</taxon>
        <taxon>Salinisphaerales</taxon>
        <taxon>Salinisphaeraceae</taxon>
        <taxon>Salinisphaera</taxon>
    </lineage>
</organism>
<sequence length="146" mass="16317">MEALEAFVGQEVGVSDWLTIDQERINTFADATEDHQWIHVDVERAKRESPFGGPIAHGFLTLSLLPQLTSQIKRIEGVTTTVNYGLDKVRFIAPVPVDARVRARQKLEAIEPRGDNRYMLRNTVTIEIEGGDKPACIAESLSLIVF</sequence>
<dbReference type="EMBL" id="APND01000003">
    <property type="protein sequence ID" value="MES1929956.1"/>
    <property type="molecule type" value="Genomic_DNA"/>
</dbReference>
<protein>
    <submittedName>
        <fullName evidence="2">Enoyl-CoA hydratase 1-like protein</fullName>
    </submittedName>
</protein>
<reference evidence="2 3" key="1">
    <citation type="submission" date="2013-03" db="EMBL/GenBank/DDBJ databases">
        <title>Salinisphaera dokdonensis CL-ES53 Genome Sequencing.</title>
        <authorList>
            <person name="Li C."/>
            <person name="Lai Q."/>
            <person name="Shao Z."/>
        </authorList>
    </citation>
    <scope>NUCLEOTIDE SEQUENCE [LARGE SCALE GENOMIC DNA]</scope>
    <source>
        <strain evidence="2 3">CL-ES53</strain>
    </source>
</reference>
<evidence type="ECO:0000313" key="3">
    <source>
        <dbReference type="Proteomes" id="UP001460888"/>
    </source>
</evidence>
<name>A0ABV2B249_9GAMM</name>
<dbReference type="PANTHER" id="PTHR42993:SF1">
    <property type="entry name" value="MAOC-LIKE DEHYDRATASE DOMAIN-CONTAINING PROTEIN"/>
    <property type="match status" value="1"/>
</dbReference>
<dbReference type="Pfam" id="PF01575">
    <property type="entry name" value="MaoC_dehydratas"/>
    <property type="match status" value="1"/>
</dbReference>
<dbReference type="InterPro" id="IPR002539">
    <property type="entry name" value="MaoC-like_dom"/>
</dbReference>
<dbReference type="Proteomes" id="UP001460888">
    <property type="component" value="Unassembled WGS sequence"/>
</dbReference>
<gene>
    <name evidence="2" type="ORF">SADO_11899</name>
</gene>
<proteinExistence type="predicted"/>
<dbReference type="PANTHER" id="PTHR42993">
    <property type="entry name" value="MAOC-LIKE DEHYDRATASE DOMAIN-CONTAINING PROTEIN"/>
    <property type="match status" value="1"/>
</dbReference>
<dbReference type="SUPFAM" id="SSF54637">
    <property type="entry name" value="Thioesterase/thiol ester dehydrase-isomerase"/>
    <property type="match status" value="1"/>
</dbReference>
<dbReference type="InterPro" id="IPR039375">
    <property type="entry name" value="NodN-like"/>
</dbReference>
<dbReference type="InterPro" id="IPR029069">
    <property type="entry name" value="HotDog_dom_sf"/>
</dbReference>
<feature type="domain" description="MaoC-like" evidence="1">
    <location>
        <begin position="8"/>
        <end position="116"/>
    </location>
</feature>
<evidence type="ECO:0000259" key="1">
    <source>
        <dbReference type="Pfam" id="PF01575"/>
    </source>
</evidence>
<accession>A0ABV2B249</accession>
<comment type="caution">
    <text evidence="2">The sequence shown here is derived from an EMBL/GenBank/DDBJ whole genome shotgun (WGS) entry which is preliminary data.</text>
</comment>
<dbReference type="Gene3D" id="3.10.129.10">
    <property type="entry name" value="Hotdog Thioesterase"/>
    <property type="match status" value="1"/>
</dbReference>
<evidence type="ECO:0000313" key="2">
    <source>
        <dbReference type="EMBL" id="MES1929956.1"/>
    </source>
</evidence>
<dbReference type="CDD" id="cd03450">
    <property type="entry name" value="NodN"/>
    <property type="match status" value="1"/>
</dbReference>